<protein>
    <submittedName>
        <fullName evidence="2">(Mediterranean fruit fly) hypothetical protein</fullName>
    </submittedName>
</protein>
<keyword evidence="3" id="KW-1185">Reference proteome</keyword>
<dbReference type="InterPro" id="IPR034595">
    <property type="entry name" value="NDUFAF8"/>
</dbReference>
<dbReference type="PANTHER" id="PTHR34561:SF1">
    <property type="entry name" value="NADH DEHYDROGENASE [UBIQUINONE] 1 ALPHA SUBCOMPLEX ASSEMBLY FACTOR 8"/>
    <property type="match status" value="1"/>
</dbReference>
<comment type="caution">
    <text evidence="2">The sequence shown here is derived from an EMBL/GenBank/DDBJ whole genome shotgun (WGS) entry which is preliminary data.</text>
</comment>
<dbReference type="GO" id="GO:0005739">
    <property type="term" value="C:mitochondrion"/>
    <property type="evidence" value="ECO:0007669"/>
    <property type="project" value="InterPro"/>
</dbReference>
<gene>
    <name evidence="2" type="ORF">CCAP1982_LOCUS19447</name>
</gene>
<dbReference type="AlphaFoldDB" id="A0A811V8I8"/>
<name>A0A811V8I8_CERCA</name>
<organism evidence="2 3">
    <name type="scientific">Ceratitis capitata</name>
    <name type="common">Mediterranean fruit fly</name>
    <name type="synonym">Tephritis capitata</name>
    <dbReference type="NCBI Taxonomy" id="7213"/>
    <lineage>
        <taxon>Eukaryota</taxon>
        <taxon>Metazoa</taxon>
        <taxon>Ecdysozoa</taxon>
        <taxon>Arthropoda</taxon>
        <taxon>Hexapoda</taxon>
        <taxon>Insecta</taxon>
        <taxon>Pterygota</taxon>
        <taxon>Neoptera</taxon>
        <taxon>Endopterygota</taxon>
        <taxon>Diptera</taxon>
        <taxon>Brachycera</taxon>
        <taxon>Muscomorpha</taxon>
        <taxon>Tephritoidea</taxon>
        <taxon>Tephritidae</taxon>
        <taxon>Ceratitis</taxon>
        <taxon>Ceratitis</taxon>
    </lineage>
</organism>
<feature type="region of interest" description="Disordered" evidence="1">
    <location>
        <begin position="1"/>
        <end position="35"/>
    </location>
</feature>
<evidence type="ECO:0000256" key="1">
    <source>
        <dbReference type="SAM" id="MobiDB-lite"/>
    </source>
</evidence>
<dbReference type="EMBL" id="CAJHJT010000056">
    <property type="protein sequence ID" value="CAD7011344.1"/>
    <property type="molecule type" value="Genomic_DNA"/>
</dbReference>
<dbReference type="Proteomes" id="UP000606786">
    <property type="component" value="Unassembled WGS sequence"/>
</dbReference>
<sequence length="152" mass="17586">MQKPPIPPYKLSPEVQERIKQLQQRTQQDSGQRRRTAVLPKRTWIQRNPRLFQITFITTSLLILFSRPLYDVFIADPIPPPRGGAPPGHKLRKAKQRLRNYPVLLGKCADKAAIYAACVTRDLNVQHHICDKEFKQFSECVQKAAKEMKTKL</sequence>
<dbReference type="OrthoDB" id="13601at2759"/>
<feature type="compositionally biased region" description="Polar residues" evidence="1">
    <location>
        <begin position="21"/>
        <end position="30"/>
    </location>
</feature>
<evidence type="ECO:0000313" key="3">
    <source>
        <dbReference type="Proteomes" id="UP000606786"/>
    </source>
</evidence>
<evidence type="ECO:0000313" key="2">
    <source>
        <dbReference type="EMBL" id="CAD7011344.1"/>
    </source>
</evidence>
<dbReference type="PANTHER" id="PTHR34561">
    <property type="entry name" value="NADH DEHYDROGENASE [UBIQUINONE] 1 ALPHA SUBCOMPLEX ASSEMBLY FACTOR 8"/>
    <property type="match status" value="1"/>
</dbReference>
<feature type="compositionally biased region" description="Pro residues" evidence="1">
    <location>
        <begin position="1"/>
        <end position="10"/>
    </location>
</feature>
<proteinExistence type="predicted"/>
<dbReference type="GO" id="GO:0032981">
    <property type="term" value="P:mitochondrial respiratory chain complex I assembly"/>
    <property type="evidence" value="ECO:0007669"/>
    <property type="project" value="InterPro"/>
</dbReference>
<reference evidence="2" key="1">
    <citation type="submission" date="2020-11" db="EMBL/GenBank/DDBJ databases">
        <authorList>
            <person name="Whitehead M."/>
        </authorList>
    </citation>
    <scope>NUCLEOTIDE SEQUENCE</scope>
    <source>
        <strain evidence="2">EGII</strain>
    </source>
</reference>
<accession>A0A811V8I8</accession>